<gene>
    <name evidence="2" type="ORF">J2Z66_007758</name>
</gene>
<comment type="caution">
    <text evidence="2">The sequence shown here is derived from an EMBL/GenBank/DDBJ whole genome shotgun (WGS) entry which is preliminary data.</text>
</comment>
<reference evidence="2 3" key="1">
    <citation type="submission" date="2021-03" db="EMBL/GenBank/DDBJ databases">
        <title>Genomic Encyclopedia of Type Strains, Phase IV (KMG-IV): sequencing the most valuable type-strain genomes for metagenomic binning, comparative biology and taxonomic classification.</title>
        <authorList>
            <person name="Goeker M."/>
        </authorList>
    </citation>
    <scope>NUCLEOTIDE SEQUENCE [LARGE SCALE GENOMIC DNA]</scope>
    <source>
        <strain evidence="2 3">DSM 26048</strain>
    </source>
</reference>
<feature type="transmembrane region" description="Helical" evidence="1">
    <location>
        <begin position="144"/>
        <end position="174"/>
    </location>
</feature>
<feature type="transmembrane region" description="Helical" evidence="1">
    <location>
        <begin position="21"/>
        <end position="46"/>
    </location>
</feature>
<sequence length="267" mass="31346">MHYLQLYSRFILVYLKTRMEYRFAFFMDIWIQIFTYCVMYLGIWIMLNHFQTIQGWTFYEVMFLYNLNLFSYGLSGLFFWSPMRQLEGMVQSGEFDGILTKPIPSFLHLIFKQFNHAFLGHVILGGIIFIVCINKLAIEWSGFKAFMLIIIIIGAMLIQSSVMIMSGCVSFWFVKSTSFIDTMIYGFRFFLNYPLSIYHLSIQIFLTFILPYGFINFYPALLFLDKKGQSLFHPILQYGTPIVGVLLFSLALWIWSVAVNKYQSTGS</sequence>
<organism evidence="2 3">
    <name type="scientific">Paenibacillus eucommiae</name>
    <dbReference type="NCBI Taxonomy" id="1355755"/>
    <lineage>
        <taxon>Bacteria</taxon>
        <taxon>Bacillati</taxon>
        <taxon>Bacillota</taxon>
        <taxon>Bacilli</taxon>
        <taxon>Bacillales</taxon>
        <taxon>Paenibacillaceae</taxon>
        <taxon>Paenibacillus</taxon>
    </lineage>
</organism>
<feature type="transmembrane region" description="Helical" evidence="1">
    <location>
        <begin position="235"/>
        <end position="255"/>
    </location>
</feature>
<keyword evidence="3" id="KW-1185">Reference proteome</keyword>
<proteinExistence type="predicted"/>
<dbReference type="InterPro" id="IPR010390">
    <property type="entry name" value="ABC-2_transporter-like"/>
</dbReference>
<feature type="transmembrane region" description="Helical" evidence="1">
    <location>
        <begin position="195"/>
        <end position="215"/>
    </location>
</feature>
<dbReference type="RefSeq" id="WP_209978230.1">
    <property type="nucleotide sequence ID" value="NZ_JAGGLB010000044.1"/>
</dbReference>
<protein>
    <submittedName>
        <fullName evidence="2">ABC-2 type transport system permease protein</fullName>
    </submittedName>
</protein>
<keyword evidence="1" id="KW-0812">Transmembrane</keyword>
<accession>A0ABS4J8E3</accession>
<name>A0ABS4J8E3_9BACL</name>
<evidence type="ECO:0000313" key="3">
    <source>
        <dbReference type="Proteomes" id="UP001519287"/>
    </source>
</evidence>
<keyword evidence="1" id="KW-0472">Membrane</keyword>
<dbReference type="Proteomes" id="UP001519287">
    <property type="component" value="Unassembled WGS sequence"/>
</dbReference>
<dbReference type="EMBL" id="JAGGLB010000044">
    <property type="protein sequence ID" value="MBP1996114.1"/>
    <property type="molecule type" value="Genomic_DNA"/>
</dbReference>
<dbReference type="Pfam" id="PF06182">
    <property type="entry name" value="ABC2_membrane_6"/>
    <property type="match status" value="1"/>
</dbReference>
<evidence type="ECO:0000256" key="1">
    <source>
        <dbReference type="SAM" id="Phobius"/>
    </source>
</evidence>
<evidence type="ECO:0000313" key="2">
    <source>
        <dbReference type="EMBL" id="MBP1996114.1"/>
    </source>
</evidence>
<dbReference type="PANTHER" id="PTHR36833">
    <property type="entry name" value="SLR0610 PROTEIN-RELATED"/>
    <property type="match status" value="1"/>
</dbReference>
<feature type="transmembrane region" description="Helical" evidence="1">
    <location>
        <begin position="58"/>
        <end position="80"/>
    </location>
</feature>
<dbReference type="PANTHER" id="PTHR36833:SF1">
    <property type="entry name" value="INTEGRAL MEMBRANE TRANSPORT PROTEIN"/>
    <property type="match status" value="1"/>
</dbReference>
<feature type="transmembrane region" description="Helical" evidence="1">
    <location>
        <begin position="118"/>
        <end position="138"/>
    </location>
</feature>
<keyword evidence="1" id="KW-1133">Transmembrane helix</keyword>